<dbReference type="STRING" id="269621.A0A238FDP1"/>
<evidence type="ECO:0000259" key="8">
    <source>
        <dbReference type="SMART" id="SM00363"/>
    </source>
</evidence>
<dbReference type="Proteomes" id="UP000198372">
    <property type="component" value="Unassembled WGS sequence"/>
</dbReference>
<keyword evidence="2 6" id="KW-0699">rRNA-binding</keyword>
<dbReference type="Pfam" id="PF01479">
    <property type="entry name" value="S4"/>
    <property type="match status" value="1"/>
</dbReference>
<dbReference type="InterPro" id="IPR036986">
    <property type="entry name" value="S4_RNA-bd_sf"/>
</dbReference>
<reference evidence="10" key="1">
    <citation type="submission" date="2016-09" db="EMBL/GenBank/DDBJ databases">
        <authorList>
            <person name="Jeantristanb JTB J.-T."/>
            <person name="Ricardo R."/>
        </authorList>
    </citation>
    <scope>NUCLEOTIDE SEQUENCE [LARGE SCALE GENOMIC DNA]</scope>
</reference>
<dbReference type="CDD" id="cd00165">
    <property type="entry name" value="S4"/>
    <property type="match status" value="1"/>
</dbReference>
<keyword evidence="5" id="KW-0687">Ribonucleoprotein</keyword>
<dbReference type="GO" id="GO:0003735">
    <property type="term" value="F:structural constituent of ribosome"/>
    <property type="evidence" value="ECO:0007669"/>
    <property type="project" value="TreeGrafter"/>
</dbReference>
<evidence type="ECO:0000256" key="2">
    <source>
        <dbReference type="ARBA" id="ARBA00022730"/>
    </source>
</evidence>
<dbReference type="PROSITE" id="PS50889">
    <property type="entry name" value="S4"/>
    <property type="match status" value="1"/>
</dbReference>
<feature type="region of interest" description="Disordered" evidence="7">
    <location>
        <begin position="98"/>
        <end position="126"/>
    </location>
</feature>
<feature type="domain" description="RNA-binding S4" evidence="8">
    <location>
        <begin position="141"/>
        <end position="206"/>
    </location>
</feature>
<dbReference type="Gene3D" id="3.10.290.10">
    <property type="entry name" value="RNA-binding S4 domain"/>
    <property type="match status" value="1"/>
</dbReference>
<dbReference type="InterPro" id="IPR022801">
    <property type="entry name" value="Ribosomal_uS4"/>
</dbReference>
<evidence type="ECO:0000313" key="10">
    <source>
        <dbReference type="Proteomes" id="UP000198372"/>
    </source>
</evidence>
<dbReference type="GO" id="GO:0019843">
    <property type="term" value="F:rRNA binding"/>
    <property type="evidence" value="ECO:0007669"/>
    <property type="project" value="UniProtKB-KW"/>
</dbReference>
<keyword evidence="4" id="KW-0689">Ribosomal protein</keyword>
<sequence>MTRPSAALLAHKSSNPTHIAKCLPRMSWAPANLYNLYQRTYGPPTSETKFTKSSMTLFQQKWKAKQLARGYHGDWITESTFKKQFLPDSLPPIIGTKSAMARGGAENDSASRGSLRGGRHSTTKTQERVPLASLMFAEVEKRLDTVVFRCCFANSVYRARMMVVHGKVSVNGVKCTNANMRLQPGDLISVIPSAVTTLKPAKPTEHVTESVKADELSSEAATSEQPTEASTTTPESPTEASASTTTSTSTSTSKLPPPPSSGPQPLEFELPDFAAPFLFIPPYLEVSWTTCSAIYLRHPTAGPGMSEVPSPYEADGEVMKLTWEYYSGLGRKGDKRPARLVGKRLGA</sequence>
<dbReference type="PANTHER" id="PTHR11831:SF4">
    <property type="entry name" value="SMALL RIBOSOMAL SUBUNIT PROTEIN US4M"/>
    <property type="match status" value="1"/>
</dbReference>
<dbReference type="AlphaFoldDB" id="A0A238FDP1"/>
<evidence type="ECO:0000256" key="3">
    <source>
        <dbReference type="ARBA" id="ARBA00022884"/>
    </source>
</evidence>
<dbReference type="EMBL" id="FMSP01000008">
    <property type="protein sequence ID" value="SCV71942.1"/>
    <property type="molecule type" value="Genomic_DNA"/>
</dbReference>
<dbReference type="GO" id="GO:0042274">
    <property type="term" value="P:ribosomal small subunit biogenesis"/>
    <property type="evidence" value="ECO:0007669"/>
    <property type="project" value="TreeGrafter"/>
</dbReference>
<dbReference type="SUPFAM" id="SSF55174">
    <property type="entry name" value="Alpha-L RNA-binding motif"/>
    <property type="match status" value="1"/>
</dbReference>
<keyword evidence="10" id="KW-1185">Reference proteome</keyword>
<dbReference type="PANTHER" id="PTHR11831">
    <property type="entry name" value="30S 40S RIBOSOMAL PROTEIN"/>
    <property type="match status" value="1"/>
</dbReference>
<keyword evidence="3 6" id="KW-0694">RNA-binding</keyword>
<comment type="similarity">
    <text evidence="1">Belongs to the universal ribosomal protein uS4 family.</text>
</comment>
<dbReference type="OrthoDB" id="3356781at2759"/>
<dbReference type="InterPro" id="IPR002942">
    <property type="entry name" value="S4_RNA-bd"/>
</dbReference>
<gene>
    <name evidence="9" type="ORF">BQ2448_4636</name>
</gene>
<proteinExistence type="inferred from homology"/>
<dbReference type="InterPro" id="IPR018079">
    <property type="entry name" value="Ribosomal_uS4_CS"/>
</dbReference>
<evidence type="ECO:0000256" key="7">
    <source>
        <dbReference type="SAM" id="MobiDB-lite"/>
    </source>
</evidence>
<dbReference type="GO" id="GO:0005763">
    <property type="term" value="C:mitochondrial small ribosomal subunit"/>
    <property type="evidence" value="ECO:0007669"/>
    <property type="project" value="TreeGrafter"/>
</dbReference>
<evidence type="ECO:0000256" key="6">
    <source>
        <dbReference type="PROSITE-ProRule" id="PRU00182"/>
    </source>
</evidence>
<organism evidence="9 10">
    <name type="scientific">Microbotryum intermedium</name>
    <dbReference type="NCBI Taxonomy" id="269621"/>
    <lineage>
        <taxon>Eukaryota</taxon>
        <taxon>Fungi</taxon>
        <taxon>Dikarya</taxon>
        <taxon>Basidiomycota</taxon>
        <taxon>Pucciniomycotina</taxon>
        <taxon>Microbotryomycetes</taxon>
        <taxon>Microbotryales</taxon>
        <taxon>Microbotryaceae</taxon>
        <taxon>Microbotryum</taxon>
    </lineage>
</organism>
<protein>
    <submittedName>
        <fullName evidence="9">BQ2448_4636 protein</fullName>
    </submittedName>
</protein>
<evidence type="ECO:0000256" key="1">
    <source>
        <dbReference type="ARBA" id="ARBA00007465"/>
    </source>
</evidence>
<name>A0A238FDP1_9BASI</name>
<dbReference type="SMART" id="SM00363">
    <property type="entry name" value="S4"/>
    <property type="match status" value="1"/>
</dbReference>
<feature type="compositionally biased region" description="Basic and acidic residues" evidence="7">
    <location>
        <begin position="202"/>
        <end position="215"/>
    </location>
</feature>
<evidence type="ECO:0000256" key="5">
    <source>
        <dbReference type="ARBA" id="ARBA00023274"/>
    </source>
</evidence>
<evidence type="ECO:0000313" key="9">
    <source>
        <dbReference type="EMBL" id="SCV71942.1"/>
    </source>
</evidence>
<evidence type="ECO:0000256" key="4">
    <source>
        <dbReference type="ARBA" id="ARBA00022980"/>
    </source>
</evidence>
<feature type="compositionally biased region" description="Low complexity" evidence="7">
    <location>
        <begin position="218"/>
        <end position="254"/>
    </location>
</feature>
<feature type="region of interest" description="Disordered" evidence="7">
    <location>
        <begin position="200"/>
        <end position="267"/>
    </location>
</feature>
<accession>A0A238FDP1</accession>
<dbReference type="PROSITE" id="PS00632">
    <property type="entry name" value="RIBOSOMAL_S4"/>
    <property type="match status" value="1"/>
</dbReference>